<gene>
    <name evidence="3" type="ORF">PFISCL1PPCAC_10546</name>
</gene>
<dbReference type="InterPro" id="IPR006150">
    <property type="entry name" value="Cys_repeat_1"/>
</dbReference>
<keyword evidence="4" id="KW-1185">Reference proteome</keyword>
<feature type="non-terminal residue" evidence="3">
    <location>
        <position position="1"/>
    </location>
</feature>
<dbReference type="SMART" id="SM00131">
    <property type="entry name" value="KU"/>
    <property type="match status" value="2"/>
</dbReference>
<dbReference type="SUPFAM" id="SSF57362">
    <property type="entry name" value="BPTI-like"/>
    <property type="match status" value="2"/>
</dbReference>
<organism evidence="3 4">
    <name type="scientific">Pristionchus fissidentatus</name>
    <dbReference type="NCBI Taxonomy" id="1538716"/>
    <lineage>
        <taxon>Eukaryota</taxon>
        <taxon>Metazoa</taxon>
        <taxon>Ecdysozoa</taxon>
        <taxon>Nematoda</taxon>
        <taxon>Chromadorea</taxon>
        <taxon>Rhabditida</taxon>
        <taxon>Rhabditina</taxon>
        <taxon>Diplogasteromorpha</taxon>
        <taxon>Diplogasteroidea</taxon>
        <taxon>Neodiplogasteridae</taxon>
        <taxon>Pristionchus</taxon>
    </lineage>
</organism>
<sequence length="204" mass="22460">LSTTSFFLHLILFISHRVSAVDVGGLICRMPLNEGFSCDSPSYPSFYFDLSIGECIPFEFKGCGGNQNRFLSKKECDEGCKSMGACSRGLPLMDSTGNIKRCEGDRIPCPATHQCVSTGSTSLCCLKPDRICTQNIHSGTQCGIPGKMRYYYDFSTSMCRPFSFTGCGGNENNFKSKGECAAFCATECQCLQFQILDEHHLFSQ</sequence>
<name>A0AAV5VIB8_9BILA</name>
<keyword evidence="1" id="KW-0732">Signal</keyword>
<dbReference type="EMBL" id="BTSY01000003">
    <property type="protein sequence ID" value="GMT19249.1"/>
    <property type="molecule type" value="Genomic_DNA"/>
</dbReference>
<dbReference type="AlphaFoldDB" id="A0AAV5VIB8"/>
<dbReference type="PANTHER" id="PTHR46339">
    <property type="entry name" value="PROTEIN CBG15282-RELATED"/>
    <property type="match status" value="1"/>
</dbReference>
<evidence type="ECO:0000259" key="2">
    <source>
        <dbReference type="PROSITE" id="PS50279"/>
    </source>
</evidence>
<accession>A0AAV5VIB8</accession>
<dbReference type="GO" id="GO:0004867">
    <property type="term" value="F:serine-type endopeptidase inhibitor activity"/>
    <property type="evidence" value="ECO:0007669"/>
    <property type="project" value="InterPro"/>
</dbReference>
<comment type="caution">
    <text evidence="3">The sequence shown here is derived from an EMBL/GenBank/DDBJ whole genome shotgun (WGS) entry which is preliminary data.</text>
</comment>
<dbReference type="InterPro" id="IPR020901">
    <property type="entry name" value="Prtase_inh_Kunz-CS"/>
</dbReference>
<feature type="chain" id="PRO_5043641326" description="BPTI/Kunitz inhibitor domain-containing protein" evidence="1">
    <location>
        <begin position="21"/>
        <end position="204"/>
    </location>
</feature>
<feature type="domain" description="BPTI/Kunitz inhibitor" evidence="2">
    <location>
        <begin position="132"/>
        <end position="184"/>
    </location>
</feature>
<dbReference type="Proteomes" id="UP001432322">
    <property type="component" value="Unassembled WGS sequence"/>
</dbReference>
<evidence type="ECO:0000256" key="1">
    <source>
        <dbReference type="SAM" id="SignalP"/>
    </source>
</evidence>
<reference evidence="3" key="1">
    <citation type="submission" date="2023-10" db="EMBL/GenBank/DDBJ databases">
        <title>Genome assembly of Pristionchus species.</title>
        <authorList>
            <person name="Yoshida K."/>
            <person name="Sommer R.J."/>
        </authorList>
    </citation>
    <scope>NUCLEOTIDE SEQUENCE</scope>
    <source>
        <strain evidence="3">RS5133</strain>
    </source>
</reference>
<dbReference type="SMART" id="SM00289">
    <property type="entry name" value="WR1"/>
    <property type="match status" value="1"/>
</dbReference>
<dbReference type="Gene3D" id="4.10.410.10">
    <property type="entry name" value="Pancreatic trypsin inhibitor Kunitz domain"/>
    <property type="match status" value="2"/>
</dbReference>
<dbReference type="PROSITE" id="PS00280">
    <property type="entry name" value="BPTI_KUNITZ_1"/>
    <property type="match status" value="2"/>
</dbReference>
<protein>
    <recommendedName>
        <fullName evidence="2">BPTI/Kunitz inhibitor domain-containing protein</fullName>
    </recommendedName>
</protein>
<dbReference type="InterPro" id="IPR053014">
    <property type="entry name" value="Cuticle_assoc_divergent"/>
</dbReference>
<feature type="domain" description="BPTI/Kunitz inhibitor" evidence="2">
    <location>
        <begin position="28"/>
        <end position="80"/>
    </location>
</feature>
<dbReference type="InterPro" id="IPR002223">
    <property type="entry name" value="Kunitz_BPTI"/>
</dbReference>
<evidence type="ECO:0000313" key="3">
    <source>
        <dbReference type="EMBL" id="GMT19249.1"/>
    </source>
</evidence>
<dbReference type="Pfam" id="PF00014">
    <property type="entry name" value="Kunitz_BPTI"/>
    <property type="match status" value="2"/>
</dbReference>
<dbReference type="CDD" id="cd00109">
    <property type="entry name" value="Kunitz-type"/>
    <property type="match status" value="1"/>
</dbReference>
<proteinExistence type="predicted"/>
<feature type="signal peptide" evidence="1">
    <location>
        <begin position="1"/>
        <end position="20"/>
    </location>
</feature>
<dbReference type="PROSITE" id="PS50279">
    <property type="entry name" value="BPTI_KUNITZ_2"/>
    <property type="match status" value="2"/>
</dbReference>
<dbReference type="PANTHER" id="PTHR46339:SF10">
    <property type="entry name" value="BPTI_KUNITZ INHIBITOR DOMAIN-CONTAINING PROTEIN"/>
    <property type="match status" value="1"/>
</dbReference>
<dbReference type="InterPro" id="IPR036880">
    <property type="entry name" value="Kunitz_BPTI_sf"/>
</dbReference>
<evidence type="ECO:0000313" key="4">
    <source>
        <dbReference type="Proteomes" id="UP001432322"/>
    </source>
</evidence>